<dbReference type="STRING" id="435908.IDSA_05015"/>
<dbReference type="InterPro" id="IPR018642">
    <property type="entry name" value="DUF2066"/>
</dbReference>
<organism evidence="1 2">
    <name type="scientific">Pseudidiomarina salinarum</name>
    <dbReference type="NCBI Taxonomy" id="435908"/>
    <lineage>
        <taxon>Bacteria</taxon>
        <taxon>Pseudomonadati</taxon>
        <taxon>Pseudomonadota</taxon>
        <taxon>Gammaproteobacteria</taxon>
        <taxon>Alteromonadales</taxon>
        <taxon>Idiomarinaceae</taxon>
        <taxon>Pseudidiomarina</taxon>
    </lineage>
</organism>
<accession>A0A094IWH1</accession>
<dbReference type="eggNOG" id="COG3249">
    <property type="taxonomic scope" value="Bacteria"/>
</dbReference>
<keyword evidence="2" id="KW-1185">Reference proteome</keyword>
<sequence length="366" mass="41249">MWLTIKIGVDMRFVLLCCGWLTLALIAGPANSAVELKQLYQSSVAVSSQAATERDQALQTALRQALLKISGDDSLLEHASVQQALRNVRDYVVQYGYRQEDELQLWAQFDQQKVNQLIQQAGSGIWSNLRPELLIWLAIEDESLQRRMIASGDETVFVQQLKNAAASRGLPIKLPLLDLNDTMSVSVLDVWGRFDDQLAFASARYSPDGIVIARVYQADSAVTSDRWMLDWTLQLGEMRWRGEVTGMDLSSLGAKLISDLSNRLAQRYRIGTDVEQVNRWRLEIYDLADLIQVINAEQLLNSLPSVNAVQLVAFGANKAEFELSLQADPARIMQAIDLSKQLRPMTAPDDTLEELRAPRYRWVQPE</sequence>
<dbReference type="OrthoDB" id="6195299at2"/>
<evidence type="ECO:0008006" key="3">
    <source>
        <dbReference type="Google" id="ProtNLM"/>
    </source>
</evidence>
<evidence type="ECO:0000313" key="1">
    <source>
        <dbReference type="EMBL" id="KFZ32035.1"/>
    </source>
</evidence>
<proteinExistence type="predicted"/>
<dbReference type="EMBL" id="JPER01000001">
    <property type="protein sequence ID" value="KFZ32035.1"/>
    <property type="molecule type" value="Genomic_DNA"/>
</dbReference>
<comment type="caution">
    <text evidence="1">The sequence shown here is derived from an EMBL/GenBank/DDBJ whole genome shotgun (WGS) entry which is preliminary data.</text>
</comment>
<gene>
    <name evidence="1" type="ORF">IDSA_05015</name>
</gene>
<dbReference type="Pfam" id="PF09839">
    <property type="entry name" value="DUF2066"/>
    <property type="match status" value="1"/>
</dbReference>
<dbReference type="Proteomes" id="UP000054363">
    <property type="component" value="Unassembled WGS sequence"/>
</dbReference>
<protein>
    <recommendedName>
        <fullName evidence="3">DUF2066 domain-containing protein</fullName>
    </recommendedName>
</protein>
<name>A0A094IWH1_9GAMM</name>
<dbReference type="AlphaFoldDB" id="A0A094IWH1"/>
<reference evidence="1 2" key="1">
    <citation type="submission" date="2014-06" db="EMBL/GenBank/DDBJ databases">
        <title>The draft genome sequence of Idiomarina salinarum ISL-52.</title>
        <authorList>
            <person name="Du J."/>
            <person name="Shao Z."/>
        </authorList>
    </citation>
    <scope>NUCLEOTIDE SEQUENCE [LARGE SCALE GENOMIC DNA]</scope>
    <source>
        <strain evidence="1 2">ISL-52</strain>
    </source>
</reference>
<dbReference type="RefSeq" id="WP_034774700.1">
    <property type="nucleotide sequence ID" value="NZ_JPER01000001.1"/>
</dbReference>
<evidence type="ECO:0000313" key="2">
    <source>
        <dbReference type="Proteomes" id="UP000054363"/>
    </source>
</evidence>